<dbReference type="GO" id="GO:0005886">
    <property type="term" value="C:plasma membrane"/>
    <property type="evidence" value="ECO:0007669"/>
    <property type="project" value="TreeGrafter"/>
</dbReference>
<dbReference type="Pfam" id="PF13193">
    <property type="entry name" value="AMP-binding_C"/>
    <property type="match status" value="1"/>
</dbReference>
<dbReference type="Gene3D" id="3.30.300.30">
    <property type="match status" value="1"/>
</dbReference>
<dbReference type="EMBL" id="BEYU01000074">
    <property type="protein sequence ID" value="GBG30238.1"/>
    <property type="molecule type" value="Genomic_DNA"/>
</dbReference>
<dbReference type="AlphaFoldDB" id="A0A2R5GKI1"/>
<accession>A0A2R5GKI1</accession>
<protein>
    <submittedName>
        <fullName evidence="7">Very long-chain acyl-CoA synthetase</fullName>
    </submittedName>
</protein>
<dbReference type="InParanoid" id="A0A2R5GKI1"/>
<dbReference type="Proteomes" id="UP000241890">
    <property type="component" value="Unassembled WGS sequence"/>
</dbReference>
<name>A0A2R5GKI1_9STRA</name>
<proteinExistence type="inferred from homology"/>
<evidence type="ECO:0000259" key="5">
    <source>
        <dbReference type="Pfam" id="PF00501"/>
    </source>
</evidence>
<keyword evidence="3" id="KW-0547">Nucleotide-binding</keyword>
<evidence type="ECO:0000259" key="6">
    <source>
        <dbReference type="Pfam" id="PF13193"/>
    </source>
</evidence>
<comment type="caution">
    <text evidence="7">The sequence shown here is derived from an EMBL/GenBank/DDBJ whole genome shotgun (WGS) entry which is preliminary data.</text>
</comment>
<keyword evidence="8" id="KW-1185">Reference proteome</keyword>
<sequence length="422" mass="46506">MGKNTAAAYIYTSGTTGLPKACVVRNSRLMTMGLTMNIFGVERDDVTYTCLPLYHSSGLGIGFGNALVVGSTIVISRKFSASRFFQHCAEHNVTAVQYIGELFRYLANTPASPWDRRHKVRVAVGNGLRREIWVPFQERFQIPEIGEFYGATEGNISFMNHCRGVLNGDHSRVGAVGRVGPFIKKLTKFRIVKHDVENEAPVRDPKTGFCIECAPGEPGELLGYMDPDNERLRFVGYTSKEASDKKILKDVLVKGDSYFRTGDLLRHDSDGFLYFVDRVGDTFRYKGENVATGEVAQVVGELPGVLEANVYGVQIPGSPDGRACMSAIVLKDGVSADTVDLAALSDHVHRSLATYAVPHFVRILPQMDLTGTFKHRKVDLAKDGFDPAIISDPLFYLDTSTREYKPLTAEAYADICAGKARL</sequence>
<dbReference type="GO" id="GO:0004467">
    <property type="term" value="F:long-chain fatty acid-CoA ligase activity"/>
    <property type="evidence" value="ECO:0007669"/>
    <property type="project" value="TreeGrafter"/>
</dbReference>
<evidence type="ECO:0000256" key="4">
    <source>
        <dbReference type="ARBA" id="ARBA00022840"/>
    </source>
</evidence>
<feature type="domain" description="AMP-dependent synthetase/ligase" evidence="5">
    <location>
        <begin position="3"/>
        <end position="221"/>
    </location>
</feature>
<dbReference type="GO" id="GO:0044539">
    <property type="term" value="P:long-chain fatty acid import into cell"/>
    <property type="evidence" value="ECO:0007669"/>
    <property type="project" value="TreeGrafter"/>
</dbReference>
<evidence type="ECO:0000256" key="3">
    <source>
        <dbReference type="ARBA" id="ARBA00022741"/>
    </source>
</evidence>
<dbReference type="PROSITE" id="PS00455">
    <property type="entry name" value="AMP_BINDING"/>
    <property type="match status" value="1"/>
</dbReference>
<dbReference type="OrthoDB" id="288590at2759"/>
<feature type="domain" description="AMP-binding enzyme C-terminal" evidence="6">
    <location>
        <begin position="294"/>
        <end position="374"/>
    </location>
</feature>
<comment type="similarity">
    <text evidence="1">Belongs to the ATP-dependent AMP-binding enzyme family.</text>
</comment>
<gene>
    <name evidence="7" type="ORF">FCC1311_109011</name>
</gene>
<dbReference type="InterPro" id="IPR045851">
    <property type="entry name" value="AMP-bd_C_sf"/>
</dbReference>
<dbReference type="PANTHER" id="PTHR43107:SF15">
    <property type="entry name" value="FATTY ACID TRANSPORT PROTEIN 3, ISOFORM A"/>
    <property type="match status" value="1"/>
</dbReference>
<evidence type="ECO:0000256" key="1">
    <source>
        <dbReference type="ARBA" id="ARBA00006432"/>
    </source>
</evidence>
<reference evidence="7 8" key="1">
    <citation type="submission" date="2017-12" db="EMBL/GenBank/DDBJ databases">
        <title>Sequencing, de novo assembly and annotation of complete genome of a new Thraustochytrid species, strain FCC1311.</title>
        <authorList>
            <person name="Sedici K."/>
            <person name="Godart F."/>
            <person name="Aiese Cigliano R."/>
            <person name="Sanseverino W."/>
            <person name="Barakat M."/>
            <person name="Ortet P."/>
            <person name="Marechal E."/>
            <person name="Cagnac O."/>
            <person name="Amato A."/>
        </authorList>
    </citation>
    <scope>NUCLEOTIDE SEQUENCE [LARGE SCALE GENOMIC DNA]</scope>
</reference>
<evidence type="ECO:0000313" key="7">
    <source>
        <dbReference type="EMBL" id="GBG30238.1"/>
    </source>
</evidence>
<dbReference type="InterPro" id="IPR020845">
    <property type="entry name" value="AMP-binding_CS"/>
</dbReference>
<keyword evidence="4" id="KW-0067">ATP-binding</keyword>
<evidence type="ECO:0000313" key="8">
    <source>
        <dbReference type="Proteomes" id="UP000241890"/>
    </source>
</evidence>
<dbReference type="Pfam" id="PF00501">
    <property type="entry name" value="AMP-binding"/>
    <property type="match status" value="1"/>
</dbReference>
<dbReference type="PANTHER" id="PTHR43107">
    <property type="entry name" value="LONG-CHAIN FATTY ACID TRANSPORT PROTEIN"/>
    <property type="match status" value="1"/>
</dbReference>
<keyword evidence="2" id="KW-0436">Ligase</keyword>
<dbReference type="SUPFAM" id="SSF56801">
    <property type="entry name" value="Acetyl-CoA synthetase-like"/>
    <property type="match status" value="1"/>
</dbReference>
<dbReference type="InterPro" id="IPR042099">
    <property type="entry name" value="ANL_N_sf"/>
</dbReference>
<dbReference type="GO" id="GO:0005524">
    <property type="term" value="F:ATP binding"/>
    <property type="evidence" value="ECO:0007669"/>
    <property type="project" value="UniProtKB-KW"/>
</dbReference>
<dbReference type="GO" id="GO:0005324">
    <property type="term" value="F:long-chain fatty acid transmembrane transporter activity"/>
    <property type="evidence" value="ECO:0007669"/>
    <property type="project" value="TreeGrafter"/>
</dbReference>
<organism evidence="7 8">
    <name type="scientific">Hondaea fermentalgiana</name>
    <dbReference type="NCBI Taxonomy" id="2315210"/>
    <lineage>
        <taxon>Eukaryota</taxon>
        <taxon>Sar</taxon>
        <taxon>Stramenopiles</taxon>
        <taxon>Bigyra</taxon>
        <taxon>Labyrinthulomycetes</taxon>
        <taxon>Thraustochytrida</taxon>
        <taxon>Thraustochytriidae</taxon>
        <taxon>Hondaea</taxon>
    </lineage>
</organism>
<evidence type="ECO:0000256" key="2">
    <source>
        <dbReference type="ARBA" id="ARBA00022598"/>
    </source>
</evidence>
<dbReference type="InterPro" id="IPR000873">
    <property type="entry name" value="AMP-dep_synth/lig_dom"/>
</dbReference>
<dbReference type="InterPro" id="IPR025110">
    <property type="entry name" value="AMP-bd_C"/>
</dbReference>
<dbReference type="Gene3D" id="3.40.50.12780">
    <property type="entry name" value="N-terminal domain of ligase-like"/>
    <property type="match status" value="1"/>
</dbReference>